<dbReference type="PROSITE" id="PS50975">
    <property type="entry name" value="ATP_GRASP"/>
    <property type="match status" value="1"/>
</dbReference>
<accession>A0ABS2QTA7</accession>
<sequence length="449" mass="51408">MNLLNIKMEPLATSKPSLHVRLSSNLATEYMASSYITLRCSNHSIQTITTLVTHKENIMYCSKGVYDALHLPYKPLHLLAAIVEDEVSLGPIIGIVTETSPNSDATFGSITSFCRELLQTCEEKGAFAAIYSISDLLAEDVKGYIACDEGWEYVSTPLPQIVHNRIHSRKTENHHSFQEMTQVLAEKRIPFFNAHYLNKWFVFEKLKAIEHLKPYLPDTVLLRKKQDFIDALAMYPSIFIKPIHGSQGKHIFKVSKDEHNYLLDYTTFTQPYSNEYETFYDLFEALYGQLKKQGFIIQQTIPLQTYKDCPFDFRLLCHKKNDLQWKLTSMVARVSQPNYFVSNLARGGDLYSPKVILESMYEKKHAKSILVLLKELAIDICHHLDAATAESELYAEFGIDLAIDQDGKPWIIEVNTKPSKQFQPEHVTTRPSTKALIDYCLYSFHSNGL</sequence>
<dbReference type="InterPro" id="IPR011761">
    <property type="entry name" value="ATP-grasp"/>
</dbReference>
<keyword evidence="1" id="KW-0067">ATP-binding</keyword>
<evidence type="ECO:0000313" key="3">
    <source>
        <dbReference type="EMBL" id="MBM7702701.1"/>
    </source>
</evidence>
<dbReference type="Gene3D" id="3.30.470.20">
    <property type="entry name" value="ATP-grasp fold, B domain"/>
    <property type="match status" value="1"/>
</dbReference>
<dbReference type="InterPro" id="IPR026838">
    <property type="entry name" value="YheC/D"/>
</dbReference>
<organism evidence="3 4">
    <name type="scientific">Priestia iocasae</name>
    <dbReference type="NCBI Taxonomy" id="2291674"/>
    <lineage>
        <taxon>Bacteria</taxon>
        <taxon>Bacillati</taxon>
        <taxon>Bacillota</taxon>
        <taxon>Bacilli</taxon>
        <taxon>Bacillales</taxon>
        <taxon>Bacillaceae</taxon>
        <taxon>Priestia</taxon>
    </lineage>
</organism>
<dbReference type="EMBL" id="JAFBFC010000002">
    <property type="protein sequence ID" value="MBM7702701.1"/>
    <property type="molecule type" value="Genomic_DNA"/>
</dbReference>
<protein>
    <submittedName>
        <fullName evidence="3">Glutathione synthase/RimK-type ligase-like ATP-grasp enzyme</fullName>
    </submittedName>
</protein>
<gene>
    <name evidence="3" type="ORF">JOC83_001535</name>
</gene>
<keyword evidence="1" id="KW-0547">Nucleotide-binding</keyword>
<evidence type="ECO:0000259" key="2">
    <source>
        <dbReference type="PROSITE" id="PS50975"/>
    </source>
</evidence>
<evidence type="ECO:0000313" key="4">
    <source>
        <dbReference type="Proteomes" id="UP000809829"/>
    </source>
</evidence>
<dbReference type="PANTHER" id="PTHR21621:SF0">
    <property type="entry name" value="BETA-CITRYLGLUTAMATE SYNTHASE B-RELATED"/>
    <property type="match status" value="1"/>
</dbReference>
<dbReference type="Pfam" id="PF14398">
    <property type="entry name" value="ATPgrasp_YheCD"/>
    <property type="match status" value="1"/>
</dbReference>
<dbReference type="SUPFAM" id="SSF56059">
    <property type="entry name" value="Glutathione synthetase ATP-binding domain-like"/>
    <property type="match status" value="1"/>
</dbReference>
<evidence type="ECO:0000256" key="1">
    <source>
        <dbReference type="PROSITE-ProRule" id="PRU00409"/>
    </source>
</evidence>
<keyword evidence="4" id="KW-1185">Reference proteome</keyword>
<name>A0ABS2QTA7_9BACI</name>
<dbReference type="PANTHER" id="PTHR21621">
    <property type="entry name" value="RIBOSOMAL PROTEIN S6 MODIFICATION PROTEIN"/>
    <property type="match status" value="1"/>
</dbReference>
<feature type="domain" description="ATP-grasp" evidence="2">
    <location>
        <begin position="206"/>
        <end position="441"/>
    </location>
</feature>
<dbReference type="RefSeq" id="WP_205185897.1">
    <property type="nucleotide sequence ID" value="NZ_JAFBFC010000002.1"/>
</dbReference>
<dbReference type="Proteomes" id="UP000809829">
    <property type="component" value="Unassembled WGS sequence"/>
</dbReference>
<reference evidence="3 4" key="1">
    <citation type="submission" date="2021-01" db="EMBL/GenBank/DDBJ databases">
        <title>Genomic Encyclopedia of Type Strains, Phase IV (KMG-IV): sequencing the most valuable type-strain genomes for metagenomic binning, comparative biology and taxonomic classification.</title>
        <authorList>
            <person name="Goeker M."/>
        </authorList>
    </citation>
    <scope>NUCLEOTIDE SEQUENCE [LARGE SCALE GENOMIC DNA]</scope>
    <source>
        <strain evidence="3 4">DSM 104297</strain>
    </source>
</reference>
<comment type="caution">
    <text evidence="3">The sequence shown here is derived from an EMBL/GenBank/DDBJ whole genome shotgun (WGS) entry which is preliminary data.</text>
</comment>
<proteinExistence type="predicted"/>